<evidence type="ECO:0000256" key="8">
    <source>
        <dbReference type="RuleBase" id="RU000481"/>
    </source>
</evidence>
<gene>
    <name evidence="10" type="ORF">C8P66_13725</name>
</gene>
<evidence type="ECO:0000256" key="1">
    <source>
        <dbReference type="ARBA" id="ARBA00001933"/>
    </source>
</evidence>
<keyword evidence="5 8" id="KW-0808">Transferase</keyword>
<sequence>MPEAPMSSTPMPALAQRLKEVSFSASAAMTGKARELKAAGHNVISLAIGEPDFETPPHAIEAAYKAALAGDTKYPPQDGTKALKEAVQRKFKRDNNLDYALDEILITNGGKQAIMDALLATCDPGDEVLIPAPYWVSYAEMAKLATATPTFVNCPQNNGFKLRPEDLDAAITPKTKWLLLNFPSNPTGAACSREEMKAIAQVMLKHPHVWIMTDDMYEHLIYDGFEFCTIADVEPALKNRVLTVNGASKSYAMTGWRVGFCGGPKPLIKAMVNMQSQLTSGVNTISQAAVTAALDGPQDLLAERAAIYRDRRDLVVAMLNEAPGIICHKPEGAFYVYPNIAGCLGKTSAGGRKIETDTDFAMALLEEKHVAAVQGAAYGMSPYLRISYAADTESLRDACGRIQDFCRSLT</sequence>
<evidence type="ECO:0000313" key="11">
    <source>
        <dbReference type="Proteomes" id="UP000249688"/>
    </source>
</evidence>
<dbReference type="Proteomes" id="UP000249688">
    <property type="component" value="Unassembled WGS sequence"/>
</dbReference>
<dbReference type="SUPFAM" id="SSF53383">
    <property type="entry name" value="PLP-dependent transferases"/>
    <property type="match status" value="1"/>
</dbReference>
<evidence type="ECO:0000256" key="3">
    <source>
        <dbReference type="ARBA" id="ARBA00011738"/>
    </source>
</evidence>
<dbReference type="InterPro" id="IPR015424">
    <property type="entry name" value="PyrdxlP-dep_Trfase"/>
</dbReference>
<organism evidence="10 11">
    <name type="scientific">Humitalea rosea</name>
    <dbReference type="NCBI Taxonomy" id="990373"/>
    <lineage>
        <taxon>Bacteria</taxon>
        <taxon>Pseudomonadati</taxon>
        <taxon>Pseudomonadota</taxon>
        <taxon>Alphaproteobacteria</taxon>
        <taxon>Acetobacterales</taxon>
        <taxon>Roseomonadaceae</taxon>
        <taxon>Humitalea</taxon>
    </lineage>
</organism>
<evidence type="ECO:0000256" key="4">
    <source>
        <dbReference type="ARBA" id="ARBA00022576"/>
    </source>
</evidence>
<dbReference type="InterPro" id="IPR015422">
    <property type="entry name" value="PyrdxlP-dep_Trfase_small"/>
</dbReference>
<evidence type="ECO:0000256" key="2">
    <source>
        <dbReference type="ARBA" id="ARBA00007441"/>
    </source>
</evidence>
<comment type="caution">
    <text evidence="10">The sequence shown here is derived from an EMBL/GenBank/DDBJ whole genome shotgun (WGS) entry which is preliminary data.</text>
</comment>
<dbReference type="EMBL" id="QKYU01000037">
    <property type="protein sequence ID" value="PZW38532.1"/>
    <property type="molecule type" value="Genomic_DNA"/>
</dbReference>
<feature type="domain" description="Aminotransferase class I/classII large" evidence="9">
    <location>
        <begin position="42"/>
        <end position="402"/>
    </location>
</feature>
<dbReference type="GO" id="GO:0030170">
    <property type="term" value="F:pyridoxal phosphate binding"/>
    <property type="evidence" value="ECO:0007669"/>
    <property type="project" value="InterPro"/>
</dbReference>
<name>A0A2W7HZ91_9PROT</name>
<dbReference type="InterPro" id="IPR004839">
    <property type="entry name" value="Aminotransferase_I/II_large"/>
</dbReference>
<evidence type="ECO:0000256" key="7">
    <source>
        <dbReference type="ARBA" id="ARBA00049185"/>
    </source>
</evidence>
<dbReference type="Gene3D" id="3.90.1150.10">
    <property type="entry name" value="Aspartate Aminotransferase, domain 1"/>
    <property type="match status" value="1"/>
</dbReference>
<comment type="catalytic activity">
    <reaction evidence="7">
        <text>L-aspartate + 2-oxoglutarate = oxaloacetate + L-glutamate</text>
        <dbReference type="Rhea" id="RHEA:21824"/>
        <dbReference type="ChEBI" id="CHEBI:16452"/>
        <dbReference type="ChEBI" id="CHEBI:16810"/>
        <dbReference type="ChEBI" id="CHEBI:29985"/>
        <dbReference type="ChEBI" id="CHEBI:29991"/>
        <dbReference type="EC" id="2.6.1.1"/>
    </reaction>
</comment>
<comment type="cofactor">
    <cofactor evidence="1 8">
        <name>pyridoxal 5'-phosphate</name>
        <dbReference type="ChEBI" id="CHEBI:597326"/>
    </cofactor>
</comment>
<evidence type="ECO:0000313" key="10">
    <source>
        <dbReference type="EMBL" id="PZW38532.1"/>
    </source>
</evidence>
<evidence type="ECO:0000256" key="5">
    <source>
        <dbReference type="ARBA" id="ARBA00022679"/>
    </source>
</evidence>
<protein>
    <recommendedName>
        <fullName evidence="8">Aminotransferase</fullName>
        <ecNumber evidence="8">2.6.1.-</ecNumber>
    </recommendedName>
</protein>
<evidence type="ECO:0000256" key="6">
    <source>
        <dbReference type="ARBA" id="ARBA00022898"/>
    </source>
</evidence>
<dbReference type="InterPro" id="IPR050596">
    <property type="entry name" value="AspAT/PAT-like"/>
</dbReference>
<keyword evidence="6" id="KW-0663">Pyridoxal phosphate</keyword>
<reference evidence="10 11" key="1">
    <citation type="submission" date="2018-06" db="EMBL/GenBank/DDBJ databases">
        <title>Genomic Encyclopedia of Archaeal and Bacterial Type Strains, Phase II (KMG-II): from individual species to whole genera.</title>
        <authorList>
            <person name="Goeker M."/>
        </authorList>
    </citation>
    <scope>NUCLEOTIDE SEQUENCE [LARGE SCALE GENOMIC DNA]</scope>
    <source>
        <strain evidence="10 11">DSM 24525</strain>
    </source>
</reference>
<proteinExistence type="inferred from homology"/>
<dbReference type="GO" id="GO:0004069">
    <property type="term" value="F:L-aspartate:2-oxoglutarate aminotransferase activity"/>
    <property type="evidence" value="ECO:0007669"/>
    <property type="project" value="UniProtKB-EC"/>
</dbReference>
<accession>A0A2W7HZ91</accession>
<dbReference type="FunFam" id="3.40.640.10:FF:000033">
    <property type="entry name" value="Aspartate aminotransferase"/>
    <property type="match status" value="1"/>
</dbReference>
<dbReference type="PROSITE" id="PS00105">
    <property type="entry name" value="AA_TRANSFER_CLASS_1"/>
    <property type="match status" value="1"/>
</dbReference>
<dbReference type="GO" id="GO:0006520">
    <property type="term" value="P:amino acid metabolic process"/>
    <property type="evidence" value="ECO:0007669"/>
    <property type="project" value="InterPro"/>
</dbReference>
<dbReference type="PANTHER" id="PTHR46383:SF1">
    <property type="entry name" value="ASPARTATE AMINOTRANSFERASE"/>
    <property type="match status" value="1"/>
</dbReference>
<keyword evidence="11" id="KW-1185">Reference proteome</keyword>
<dbReference type="EC" id="2.6.1.-" evidence="8"/>
<comment type="similarity">
    <text evidence="2 8">Belongs to the class-I pyridoxal-phosphate-dependent aminotransferase family.</text>
</comment>
<dbReference type="PANTHER" id="PTHR46383">
    <property type="entry name" value="ASPARTATE AMINOTRANSFERASE"/>
    <property type="match status" value="1"/>
</dbReference>
<keyword evidence="4 8" id="KW-0032">Aminotransferase</keyword>
<dbReference type="PRINTS" id="PR00753">
    <property type="entry name" value="ACCSYNTHASE"/>
</dbReference>
<dbReference type="CDD" id="cd00609">
    <property type="entry name" value="AAT_like"/>
    <property type="match status" value="1"/>
</dbReference>
<dbReference type="InterPro" id="IPR004838">
    <property type="entry name" value="NHTrfase_class1_PyrdxlP-BS"/>
</dbReference>
<dbReference type="Pfam" id="PF00155">
    <property type="entry name" value="Aminotran_1_2"/>
    <property type="match status" value="1"/>
</dbReference>
<dbReference type="AlphaFoldDB" id="A0A2W7HZ91"/>
<dbReference type="InterPro" id="IPR015421">
    <property type="entry name" value="PyrdxlP-dep_Trfase_major"/>
</dbReference>
<comment type="subunit">
    <text evidence="3">Homodimer.</text>
</comment>
<dbReference type="Gene3D" id="3.40.640.10">
    <property type="entry name" value="Type I PLP-dependent aspartate aminotransferase-like (Major domain)"/>
    <property type="match status" value="1"/>
</dbReference>
<evidence type="ECO:0000259" key="9">
    <source>
        <dbReference type="Pfam" id="PF00155"/>
    </source>
</evidence>